<comment type="caution">
    <text evidence="2">The sequence shown here is derived from an EMBL/GenBank/DDBJ whole genome shotgun (WGS) entry which is preliminary data.</text>
</comment>
<dbReference type="OrthoDB" id="166436at2"/>
<feature type="transmembrane region" description="Helical" evidence="1">
    <location>
        <begin position="142"/>
        <end position="161"/>
    </location>
</feature>
<dbReference type="Proteomes" id="UP000256388">
    <property type="component" value="Unassembled WGS sequence"/>
</dbReference>
<feature type="transmembrane region" description="Helical" evidence="1">
    <location>
        <begin position="34"/>
        <end position="51"/>
    </location>
</feature>
<evidence type="ECO:0000256" key="1">
    <source>
        <dbReference type="SAM" id="Phobius"/>
    </source>
</evidence>
<evidence type="ECO:0008006" key="4">
    <source>
        <dbReference type="Google" id="ProtNLM"/>
    </source>
</evidence>
<dbReference type="RefSeq" id="WP_116225555.1">
    <property type="nucleotide sequence ID" value="NZ_AP018437.1"/>
</dbReference>
<evidence type="ECO:0000313" key="2">
    <source>
        <dbReference type="EMBL" id="REG07076.1"/>
    </source>
</evidence>
<keyword evidence="1" id="KW-0812">Transmembrane</keyword>
<evidence type="ECO:0000313" key="3">
    <source>
        <dbReference type="Proteomes" id="UP000256388"/>
    </source>
</evidence>
<dbReference type="EMBL" id="QUMS01000003">
    <property type="protein sequence ID" value="REG07076.1"/>
    <property type="molecule type" value="Genomic_DNA"/>
</dbReference>
<dbReference type="AlphaFoldDB" id="A0A347ZVP9"/>
<feature type="transmembrane region" description="Helical" evidence="1">
    <location>
        <begin position="117"/>
        <end position="136"/>
    </location>
</feature>
<reference evidence="2 3" key="1">
    <citation type="submission" date="2018-08" db="EMBL/GenBank/DDBJ databases">
        <title>Genomic Encyclopedia of Type Strains, Phase IV (KMG-IV): sequencing the most valuable type-strain genomes for metagenomic binning, comparative biology and taxonomic classification.</title>
        <authorList>
            <person name="Goeker M."/>
        </authorList>
    </citation>
    <scope>NUCLEOTIDE SEQUENCE [LARGE SCALE GENOMIC DNA]</scope>
    <source>
        <strain evidence="2 3">DSM 23923</strain>
    </source>
</reference>
<keyword evidence="1" id="KW-1133">Transmembrane helix</keyword>
<feature type="transmembrane region" description="Helical" evidence="1">
    <location>
        <begin position="83"/>
        <end position="105"/>
    </location>
</feature>
<accession>A0A347ZVP9</accession>
<feature type="transmembrane region" description="Helical" evidence="1">
    <location>
        <begin position="58"/>
        <end position="77"/>
    </location>
</feature>
<gene>
    <name evidence="2" type="ORF">DFR64_2280</name>
</gene>
<name>A0A347ZVP9_9CHLR</name>
<keyword evidence="1" id="KW-0472">Membrane</keyword>
<proteinExistence type="predicted"/>
<sequence length="164" mass="17748">MENRHGIIWGFLLILMGAFFLAINMYPNIFGTEFWPFIVIGVGAAFLLSALLTRTGGLAIPGCIVGGIGGILYYQTISGNWASWAYLWTLIPGFVGVGIILAGLLSRERVHFDTGGLILIAISFMGFIIFAGSFGLNLGMGMLWPLFLIGIGVITLISALFRKR</sequence>
<feature type="transmembrane region" description="Helical" evidence="1">
    <location>
        <begin position="7"/>
        <end position="28"/>
    </location>
</feature>
<organism evidence="2 3">
    <name type="scientific">Pelolinea submarina</name>
    <dbReference type="NCBI Taxonomy" id="913107"/>
    <lineage>
        <taxon>Bacteria</taxon>
        <taxon>Bacillati</taxon>
        <taxon>Chloroflexota</taxon>
        <taxon>Anaerolineae</taxon>
        <taxon>Anaerolineales</taxon>
        <taxon>Anaerolineaceae</taxon>
        <taxon>Pelolinea</taxon>
    </lineage>
</organism>
<protein>
    <recommendedName>
        <fullName evidence="4">DUF5668 domain-containing protein</fullName>
    </recommendedName>
</protein>
<keyword evidence="3" id="KW-1185">Reference proteome</keyword>